<dbReference type="OrthoDB" id="184876at2759"/>
<dbReference type="GO" id="GO:0046872">
    <property type="term" value="F:metal ion binding"/>
    <property type="evidence" value="ECO:0007669"/>
    <property type="project" value="TreeGrafter"/>
</dbReference>
<organism evidence="4 5">
    <name type="scientific">Triparma retinervis</name>
    <dbReference type="NCBI Taxonomy" id="2557542"/>
    <lineage>
        <taxon>Eukaryota</taxon>
        <taxon>Sar</taxon>
        <taxon>Stramenopiles</taxon>
        <taxon>Ochrophyta</taxon>
        <taxon>Bolidophyceae</taxon>
        <taxon>Parmales</taxon>
        <taxon>Triparmaceae</taxon>
        <taxon>Triparma</taxon>
    </lineage>
</organism>
<dbReference type="PANTHER" id="PTHR10772:SF0">
    <property type="entry name" value="10 KDA HEAT SHOCK PROTEIN, MITOCHONDRIAL"/>
    <property type="match status" value="1"/>
</dbReference>
<evidence type="ECO:0000313" key="4">
    <source>
        <dbReference type="EMBL" id="GMI07193.1"/>
    </source>
</evidence>
<dbReference type="FunFam" id="2.30.33.40:FF:000002">
    <property type="entry name" value="10 kDa chaperonin, mitochondrial"/>
    <property type="match status" value="1"/>
</dbReference>
<keyword evidence="5" id="KW-1185">Reference proteome</keyword>
<reference evidence="4" key="1">
    <citation type="submission" date="2022-07" db="EMBL/GenBank/DDBJ databases">
        <title>Genome analysis of Parmales, a sister group of diatoms, reveals the evolutionary specialization of diatoms from phago-mixotrophs to photoautotrophs.</title>
        <authorList>
            <person name="Ban H."/>
            <person name="Sato S."/>
            <person name="Yoshikawa S."/>
            <person name="Kazumasa Y."/>
            <person name="Nakamura Y."/>
            <person name="Ichinomiya M."/>
            <person name="Saitoh K."/>
            <person name="Sato N."/>
            <person name="Blanc-Mathieu R."/>
            <person name="Endo H."/>
            <person name="Kuwata A."/>
            <person name="Ogata H."/>
        </authorList>
    </citation>
    <scope>NUCLEOTIDE SEQUENCE</scope>
</reference>
<dbReference type="AlphaFoldDB" id="A0A9W7FAC7"/>
<dbReference type="EMBL" id="BRXZ01000194">
    <property type="protein sequence ID" value="GMI07193.1"/>
    <property type="molecule type" value="Genomic_DNA"/>
</dbReference>
<comment type="similarity">
    <text evidence="1 3">Belongs to the GroES chaperonin family.</text>
</comment>
<dbReference type="PRINTS" id="PR00297">
    <property type="entry name" value="CHAPERONIN10"/>
</dbReference>
<dbReference type="Proteomes" id="UP001165082">
    <property type="component" value="Unassembled WGS sequence"/>
</dbReference>
<evidence type="ECO:0000256" key="2">
    <source>
        <dbReference type="ARBA" id="ARBA00023186"/>
    </source>
</evidence>
<dbReference type="GO" id="GO:0051082">
    <property type="term" value="F:unfolded protein binding"/>
    <property type="evidence" value="ECO:0007669"/>
    <property type="project" value="TreeGrafter"/>
</dbReference>
<comment type="caution">
    <text evidence="4">The sequence shown here is derived from an EMBL/GenBank/DDBJ whole genome shotgun (WGS) entry which is preliminary data.</text>
</comment>
<name>A0A9W7FAC7_9STRA</name>
<keyword evidence="2 3" id="KW-0143">Chaperone</keyword>
<dbReference type="HAMAP" id="MF_00580">
    <property type="entry name" value="CH10"/>
    <property type="match status" value="1"/>
</dbReference>
<sequence length="104" mass="11181">MLRATLALRRSFAPLGDRVLVSRLAVEEKTAGGLFLPGADEKKSSEGVVSAVGPGAVTESGNNLPMNLKEGDKVLLPEYGGMKIELDGEEKFLYRESDILGKFQ</sequence>
<dbReference type="InterPro" id="IPR037124">
    <property type="entry name" value="Chaperonin_GroES_sf"/>
</dbReference>
<accession>A0A9W7FAC7</accession>
<dbReference type="PROSITE" id="PS00681">
    <property type="entry name" value="CHAPERONINS_CPN10"/>
    <property type="match status" value="1"/>
</dbReference>
<dbReference type="GO" id="GO:0044183">
    <property type="term" value="F:protein folding chaperone"/>
    <property type="evidence" value="ECO:0007669"/>
    <property type="project" value="InterPro"/>
</dbReference>
<evidence type="ECO:0008006" key="6">
    <source>
        <dbReference type="Google" id="ProtNLM"/>
    </source>
</evidence>
<proteinExistence type="inferred from homology"/>
<dbReference type="Gene3D" id="2.30.33.40">
    <property type="entry name" value="GroES chaperonin"/>
    <property type="match status" value="1"/>
</dbReference>
<evidence type="ECO:0000256" key="3">
    <source>
        <dbReference type="RuleBase" id="RU003479"/>
    </source>
</evidence>
<dbReference type="SMART" id="SM00883">
    <property type="entry name" value="Cpn10"/>
    <property type="match status" value="1"/>
</dbReference>
<dbReference type="CDD" id="cd00320">
    <property type="entry name" value="cpn10"/>
    <property type="match status" value="1"/>
</dbReference>
<dbReference type="PANTHER" id="PTHR10772">
    <property type="entry name" value="10 KDA HEAT SHOCK PROTEIN"/>
    <property type="match status" value="1"/>
</dbReference>
<dbReference type="GO" id="GO:0005739">
    <property type="term" value="C:mitochondrion"/>
    <property type="evidence" value="ECO:0007669"/>
    <property type="project" value="UniProtKB-ARBA"/>
</dbReference>
<dbReference type="GO" id="GO:0005524">
    <property type="term" value="F:ATP binding"/>
    <property type="evidence" value="ECO:0007669"/>
    <property type="project" value="InterPro"/>
</dbReference>
<dbReference type="GO" id="GO:0051087">
    <property type="term" value="F:protein-folding chaperone binding"/>
    <property type="evidence" value="ECO:0007669"/>
    <property type="project" value="TreeGrafter"/>
</dbReference>
<dbReference type="SUPFAM" id="SSF50129">
    <property type="entry name" value="GroES-like"/>
    <property type="match status" value="1"/>
</dbReference>
<evidence type="ECO:0000313" key="5">
    <source>
        <dbReference type="Proteomes" id="UP001165082"/>
    </source>
</evidence>
<dbReference type="InterPro" id="IPR020818">
    <property type="entry name" value="Chaperonin_GroES"/>
</dbReference>
<dbReference type="InterPro" id="IPR018369">
    <property type="entry name" value="Chaprnonin_Cpn10_CS"/>
</dbReference>
<gene>
    <name evidence="4" type="ORF">TrRE_jg4932</name>
</gene>
<dbReference type="InterPro" id="IPR011032">
    <property type="entry name" value="GroES-like_sf"/>
</dbReference>
<protein>
    <recommendedName>
        <fullName evidence="6">Chaperonin 10</fullName>
    </recommendedName>
</protein>
<dbReference type="Pfam" id="PF00166">
    <property type="entry name" value="Cpn10"/>
    <property type="match status" value="1"/>
</dbReference>
<evidence type="ECO:0000256" key="1">
    <source>
        <dbReference type="ARBA" id="ARBA00006975"/>
    </source>
</evidence>